<reference evidence="4 6" key="3">
    <citation type="submission" date="2019-03" db="EMBL/GenBank/DDBJ databases">
        <title>Complete genome assembly of MDR B. fragilis.</title>
        <authorList>
            <person name="Sydenham T.V."/>
            <person name="Hasman H."/>
            <person name="Justesen U.S."/>
        </authorList>
    </citation>
    <scope>NUCLEOTIDE SEQUENCE [LARGE SCALE GENOMIC DNA]</scope>
    <source>
        <strain evidence="4 6">DCMSKEJBY0001B</strain>
    </source>
</reference>
<dbReference type="GO" id="GO:0046872">
    <property type="term" value="F:metal ion binding"/>
    <property type="evidence" value="ECO:0007669"/>
    <property type="project" value="UniProtKB-KW"/>
</dbReference>
<dbReference type="Proteomes" id="UP000266644">
    <property type="component" value="Unassembled WGS sequence"/>
</dbReference>
<dbReference type="RefSeq" id="WP_050503178.1">
    <property type="nucleotide sequence ID" value="NZ_CAXSXC010000008.1"/>
</dbReference>
<evidence type="ECO:0000313" key="6">
    <source>
        <dbReference type="Proteomes" id="UP000036847"/>
    </source>
</evidence>
<dbReference type="InterPro" id="IPR002509">
    <property type="entry name" value="NODB_dom"/>
</dbReference>
<evidence type="ECO:0000313" key="7">
    <source>
        <dbReference type="Proteomes" id="UP000266644"/>
    </source>
</evidence>
<dbReference type="SUPFAM" id="SSF88713">
    <property type="entry name" value="Glycoside hydrolase/deacetylase"/>
    <property type="match status" value="1"/>
</dbReference>
<dbReference type="GO" id="GO:0005975">
    <property type="term" value="P:carbohydrate metabolic process"/>
    <property type="evidence" value="ECO:0007669"/>
    <property type="project" value="InterPro"/>
</dbReference>
<dbReference type="PANTHER" id="PTHR10587">
    <property type="entry name" value="GLYCOSYL TRANSFERASE-RELATED"/>
    <property type="match status" value="1"/>
</dbReference>
<dbReference type="GO" id="GO:0016020">
    <property type="term" value="C:membrane"/>
    <property type="evidence" value="ECO:0007669"/>
    <property type="project" value="TreeGrafter"/>
</dbReference>
<sequence>MISFLLERVKFRIKSIILKFSVIEKVKTSEADIYLTFDDGPDPLITEFILDILDKYDAKATFFCIGEKVHEYPLLYRKIKERGHAIGNHTYSHLKGVDVRSQDYVKDVSKCNDILHAKLFRPPFGSLKIMELFLLKKHYDIIKWSVDMQDYVKLEDVQTHIDKITKQISGGDIVLFHFSEEHSLNTLQLLPLFLSRLENKGFKYKSMNASVL</sequence>
<dbReference type="CDD" id="cd10917">
    <property type="entry name" value="CE4_NodB_like_6s_7s"/>
    <property type="match status" value="1"/>
</dbReference>
<evidence type="ECO:0000313" key="4">
    <source>
        <dbReference type="EMBL" id="QCQ46888.1"/>
    </source>
</evidence>
<dbReference type="InterPro" id="IPR050248">
    <property type="entry name" value="Polysacc_deacetylase_ArnD"/>
</dbReference>
<accession>A0A396BMH5</accession>
<dbReference type="OrthoDB" id="9812065at2"/>
<evidence type="ECO:0000256" key="1">
    <source>
        <dbReference type="ARBA" id="ARBA00022723"/>
    </source>
</evidence>
<dbReference type="PROSITE" id="PS51677">
    <property type="entry name" value="NODB"/>
    <property type="match status" value="1"/>
</dbReference>
<dbReference type="AlphaFoldDB" id="A0A396BMH5"/>
<dbReference type="EMBL" id="QRJE01000066">
    <property type="protein sequence ID" value="RHH04908.1"/>
    <property type="molecule type" value="Genomic_DNA"/>
</dbReference>
<keyword evidence="2" id="KW-0378">Hydrolase</keyword>
<proteinExistence type="predicted"/>
<feature type="domain" description="NodB homology" evidence="3">
    <location>
        <begin position="31"/>
        <end position="205"/>
    </location>
</feature>
<name>A0A396BMH5_BACFG</name>
<keyword evidence="1" id="KW-0479">Metal-binding</keyword>
<reference evidence="4" key="1">
    <citation type="book" date="2014" name="THE 24TH EUROPEAN CONGRESS OF CLINICAL MICROBIOLOGY AND INFECTIOUS DISEASES" publisher="ECCMID 2014" city="Barcelona, Spain">
        <title>Identification of resistance genes in three multidrug-resistant Bacteroides fragilis isolates by whole genome sequencing.</title>
        <editorList>
            <person name="Unknown"/>
            <person name="A."/>
        </editorList>
        <authorList>
            <person name="Sydenham T.V."/>
            <person name="Hasman H."/>
            <person name="Wang M."/>
            <person name="Soki J."/>
            <person name="Nagy E."/>
            <person name="Justesen U.S."/>
        </authorList>
    </citation>
    <scope>NUCLEOTIDE SEQUENCE</scope>
    <source>
        <strain evidence="4">DCMSKEJBY0001B</strain>
    </source>
</reference>
<organism evidence="5 7">
    <name type="scientific">Bacteroides fragilis</name>
    <dbReference type="NCBI Taxonomy" id="817"/>
    <lineage>
        <taxon>Bacteria</taxon>
        <taxon>Pseudomonadati</taxon>
        <taxon>Bacteroidota</taxon>
        <taxon>Bacteroidia</taxon>
        <taxon>Bacteroidales</taxon>
        <taxon>Bacteroidaceae</taxon>
        <taxon>Bacteroides</taxon>
    </lineage>
</organism>
<dbReference type="Gene3D" id="3.20.20.370">
    <property type="entry name" value="Glycoside hydrolase/deacetylase"/>
    <property type="match status" value="1"/>
</dbReference>
<evidence type="ECO:0000256" key="2">
    <source>
        <dbReference type="ARBA" id="ARBA00022801"/>
    </source>
</evidence>
<dbReference type="EMBL" id="CP036546">
    <property type="protein sequence ID" value="QCQ46888.1"/>
    <property type="molecule type" value="Genomic_DNA"/>
</dbReference>
<dbReference type="Pfam" id="PF01522">
    <property type="entry name" value="Polysacc_deac_1"/>
    <property type="match status" value="1"/>
</dbReference>
<dbReference type="GO" id="GO:0016810">
    <property type="term" value="F:hydrolase activity, acting on carbon-nitrogen (but not peptide) bonds"/>
    <property type="evidence" value="ECO:0007669"/>
    <property type="project" value="InterPro"/>
</dbReference>
<evidence type="ECO:0000259" key="3">
    <source>
        <dbReference type="PROSITE" id="PS51677"/>
    </source>
</evidence>
<gene>
    <name evidence="5" type="ORF">DW228_24095</name>
    <name evidence="4" type="ORF">EC80_019680</name>
</gene>
<evidence type="ECO:0000313" key="5">
    <source>
        <dbReference type="EMBL" id="RHH04908.1"/>
    </source>
</evidence>
<dbReference type="Proteomes" id="UP000036847">
    <property type="component" value="Chromosome"/>
</dbReference>
<reference evidence="5 7" key="2">
    <citation type="submission" date="2018-08" db="EMBL/GenBank/DDBJ databases">
        <title>A genome reference for cultivated species of the human gut microbiota.</title>
        <authorList>
            <person name="Zou Y."/>
            <person name="Xue W."/>
            <person name="Luo G."/>
        </authorList>
    </citation>
    <scope>NUCLEOTIDE SEQUENCE [LARGE SCALE GENOMIC DNA]</scope>
    <source>
        <strain evidence="5 7">AM18-6</strain>
    </source>
</reference>
<protein>
    <submittedName>
        <fullName evidence="5">Polysaccharide deacetylase family protein</fullName>
    </submittedName>
</protein>
<dbReference type="InterPro" id="IPR011330">
    <property type="entry name" value="Glyco_hydro/deAcase_b/a-brl"/>
</dbReference>
<dbReference type="PANTHER" id="PTHR10587:SF133">
    <property type="entry name" value="CHITIN DEACETYLASE 1-RELATED"/>
    <property type="match status" value="1"/>
</dbReference>